<comment type="caution">
    <text evidence="4">The sequence shown here is derived from an EMBL/GenBank/DDBJ whole genome shotgun (WGS) entry which is preliminary data.</text>
</comment>
<feature type="domain" description="Nudix hydrolase" evidence="3">
    <location>
        <begin position="4"/>
        <end position="138"/>
    </location>
</feature>
<keyword evidence="1 2" id="KW-0378">Hydrolase</keyword>
<comment type="similarity">
    <text evidence="2">Belongs to the Nudix hydrolase family.</text>
</comment>
<dbReference type="Gene3D" id="3.90.79.10">
    <property type="entry name" value="Nucleoside Triphosphate Pyrophosphohydrolase"/>
    <property type="match status" value="1"/>
</dbReference>
<evidence type="ECO:0000313" key="4">
    <source>
        <dbReference type="EMBL" id="PIR69902.1"/>
    </source>
</evidence>
<gene>
    <name evidence="4" type="ORF">COU47_00495</name>
</gene>
<dbReference type="SUPFAM" id="SSF55811">
    <property type="entry name" value="Nudix"/>
    <property type="match status" value="1"/>
</dbReference>
<reference evidence="5" key="1">
    <citation type="submission" date="2017-09" db="EMBL/GenBank/DDBJ databases">
        <title>Depth-based differentiation of microbial function through sediment-hosted aquifers and enrichment of novel symbionts in the deep terrestrial subsurface.</title>
        <authorList>
            <person name="Probst A.J."/>
            <person name="Ladd B."/>
            <person name="Jarett J.K."/>
            <person name="Geller-Mcgrath D.E."/>
            <person name="Sieber C.M.K."/>
            <person name="Emerson J.B."/>
            <person name="Anantharaman K."/>
            <person name="Thomas B.C."/>
            <person name="Malmstrom R."/>
            <person name="Stieglmeier M."/>
            <person name="Klingl A."/>
            <person name="Woyke T."/>
            <person name="Ryan C.M."/>
            <person name="Banfield J.F."/>
        </authorList>
    </citation>
    <scope>NUCLEOTIDE SEQUENCE [LARGE SCALE GENOMIC DNA]</scope>
</reference>
<dbReference type="PROSITE" id="PS00893">
    <property type="entry name" value="NUDIX_BOX"/>
    <property type="match status" value="1"/>
</dbReference>
<dbReference type="GO" id="GO:0005829">
    <property type="term" value="C:cytosol"/>
    <property type="evidence" value="ECO:0007669"/>
    <property type="project" value="TreeGrafter"/>
</dbReference>
<dbReference type="PANTHER" id="PTHR16099:SF5">
    <property type="entry name" value="NUCLEOTIDE TRIPHOSPHATE DIPHOSPHATASE NUDT15"/>
    <property type="match status" value="1"/>
</dbReference>
<sequence>MQRGPYTGIGVMIFKSDLILLGKRKGSHGAGEWAFPGGLVELGESWEDAVSRELKEETGDALRIGHLCYFCLAHEAHYVHEDPTKQYTHLGYVADWEGGEPCVMEPEKCEAWSWFPVDELPSPMFSMTKYMLMSYIRGVPYADIAKAKRITKEFNQEEVAAYFQKKFFEQSKKRYD</sequence>
<evidence type="ECO:0000256" key="2">
    <source>
        <dbReference type="RuleBase" id="RU003476"/>
    </source>
</evidence>
<dbReference type="GO" id="GO:0035539">
    <property type="term" value="F:8-oxo-7,8-dihydrodeoxyguanosine triphosphate pyrophosphatase activity"/>
    <property type="evidence" value="ECO:0007669"/>
    <property type="project" value="TreeGrafter"/>
</dbReference>
<evidence type="ECO:0000259" key="3">
    <source>
        <dbReference type="PROSITE" id="PS51462"/>
    </source>
</evidence>
<dbReference type="InterPro" id="IPR020084">
    <property type="entry name" value="NUDIX_hydrolase_CS"/>
</dbReference>
<dbReference type="PRINTS" id="PR00502">
    <property type="entry name" value="NUDIXFAMILY"/>
</dbReference>
<dbReference type="AlphaFoldDB" id="A0A2H0TEC8"/>
<dbReference type="PANTHER" id="PTHR16099">
    <property type="entry name" value="8-OXO-DGTP DIPHOSPHATES NUDT15"/>
    <property type="match status" value="1"/>
</dbReference>
<dbReference type="EMBL" id="PFCO01000001">
    <property type="protein sequence ID" value="PIR69902.1"/>
    <property type="molecule type" value="Genomic_DNA"/>
</dbReference>
<dbReference type="InterPro" id="IPR000086">
    <property type="entry name" value="NUDIX_hydrolase_dom"/>
</dbReference>
<dbReference type="GO" id="GO:0006203">
    <property type="term" value="P:dGTP catabolic process"/>
    <property type="evidence" value="ECO:0007669"/>
    <property type="project" value="TreeGrafter"/>
</dbReference>
<evidence type="ECO:0000313" key="5">
    <source>
        <dbReference type="Proteomes" id="UP000231503"/>
    </source>
</evidence>
<dbReference type="InterPro" id="IPR020476">
    <property type="entry name" value="Nudix_hydrolase"/>
</dbReference>
<dbReference type="CDD" id="cd04678">
    <property type="entry name" value="NUDIX_MTH2_Nudt15"/>
    <property type="match status" value="1"/>
</dbReference>
<organism evidence="4 5">
    <name type="scientific">Candidatus Niyogibacteria bacterium CG10_big_fil_rev_8_21_14_0_10_46_36</name>
    <dbReference type="NCBI Taxonomy" id="1974726"/>
    <lineage>
        <taxon>Bacteria</taxon>
        <taxon>Candidatus Niyogiibacteriota</taxon>
    </lineage>
</organism>
<dbReference type="Proteomes" id="UP000231503">
    <property type="component" value="Unassembled WGS sequence"/>
</dbReference>
<dbReference type="PROSITE" id="PS51462">
    <property type="entry name" value="NUDIX"/>
    <property type="match status" value="1"/>
</dbReference>
<dbReference type="InterPro" id="IPR015797">
    <property type="entry name" value="NUDIX_hydrolase-like_dom_sf"/>
</dbReference>
<dbReference type="Pfam" id="PF00293">
    <property type="entry name" value="NUDIX"/>
    <property type="match status" value="1"/>
</dbReference>
<protein>
    <submittedName>
        <fullName evidence="4">DNA mismatch repair protein MutT</fullName>
    </submittedName>
</protein>
<proteinExistence type="inferred from homology"/>
<accession>A0A2H0TEC8</accession>
<evidence type="ECO:0000256" key="1">
    <source>
        <dbReference type="ARBA" id="ARBA00022801"/>
    </source>
</evidence>
<name>A0A2H0TEC8_9BACT</name>